<feature type="compositionally biased region" description="Acidic residues" evidence="1">
    <location>
        <begin position="52"/>
        <end position="74"/>
    </location>
</feature>
<dbReference type="STRING" id="685588.A0A067S6Z7"/>
<feature type="compositionally biased region" description="Low complexity" evidence="1">
    <location>
        <begin position="228"/>
        <end position="249"/>
    </location>
</feature>
<protein>
    <submittedName>
        <fullName evidence="2">Uncharacterized protein</fullName>
    </submittedName>
</protein>
<evidence type="ECO:0000256" key="1">
    <source>
        <dbReference type="SAM" id="MobiDB-lite"/>
    </source>
</evidence>
<dbReference type="EMBL" id="KL142422">
    <property type="protein sequence ID" value="KDR66625.1"/>
    <property type="molecule type" value="Genomic_DNA"/>
</dbReference>
<feature type="region of interest" description="Disordered" evidence="1">
    <location>
        <begin position="308"/>
        <end position="359"/>
    </location>
</feature>
<accession>A0A067S6Z7</accession>
<name>A0A067S6Z7_GALM3</name>
<feature type="region of interest" description="Disordered" evidence="1">
    <location>
        <begin position="1"/>
        <end position="134"/>
    </location>
</feature>
<evidence type="ECO:0000313" key="2">
    <source>
        <dbReference type="EMBL" id="KDR66625.1"/>
    </source>
</evidence>
<dbReference type="AlphaFoldDB" id="A0A067S6Z7"/>
<feature type="compositionally biased region" description="Low complexity" evidence="1">
    <location>
        <begin position="177"/>
        <end position="188"/>
    </location>
</feature>
<gene>
    <name evidence="2" type="ORF">GALMADRAFT_259146</name>
</gene>
<feature type="compositionally biased region" description="Basic residues" evidence="1">
    <location>
        <begin position="36"/>
        <end position="46"/>
    </location>
</feature>
<dbReference type="Proteomes" id="UP000027222">
    <property type="component" value="Unassembled WGS sequence"/>
</dbReference>
<dbReference type="OrthoDB" id="3364608at2759"/>
<keyword evidence="3" id="KW-1185">Reference proteome</keyword>
<feature type="region of interest" description="Disordered" evidence="1">
    <location>
        <begin position="156"/>
        <end position="296"/>
    </location>
</feature>
<reference evidence="3" key="1">
    <citation type="journal article" date="2014" name="Proc. Natl. Acad. Sci. U.S.A.">
        <title>Extensive sampling of basidiomycete genomes demonstrates inadequacy of the white-rot/brown-rot paradigm for wood decay fungi.</title>
        <authorList>
            <person name="Riley R."/>
            <person name="Salamov A.A."/>
            <person name="Brown D.W."/>
            <person name="Nagy L.G."/>
            <person name="Floudas D."/>
            <person name="Held B.W."/>
            <person name="Levasseur A."/>
            <person name="Lombard V."/>
            <person name="Morin E."/>
            <person name="Otillar R."/>
            <person name="Lindquist E.A."/>
            <person name="Sun H."/>
            <person name="LaButti K.M."/>
            <person name="Schmutz J."/>
            <person name="Jabbour D."/>
            <person name="Luo H."/>
            <person name="Baker S.E."/>
            <person name="Pisabarro A.G."/>
            <person name="Walton J.D."/>
            <person name="Blanchette R.A."/>
            <person name="Henrissat B."/>
            <person name="Martin F."/>
            <person name="Cullen D."/>
            <person name="Hibbett D.S."/>
            <person name="Grigoriev I.V."/>
        </authorList>
    </citation>
    <scope>NUCLEOTIDE SEQUENCE [LARGE SCALE GENOMIC DNA]</scope>
    <source>
        <strain evidence="3">CBS 339.88</strain>
    </source>
</reference>
<sequence>MLDSSPVAFPTNPSAFPPKRPLKRSASTASLLTPPRTHRKHARGRSRGSCDSESEIDSGADVDGDVVLTSDDDMGPSHKKRRRVGETAEKADEDAFWLSGAPGTGSAGLNPEPSAVQSSSKTSSTSTSSNSSAKLQAAAPLLYRRLLAQQTQAEIEVDVAPVSPPPSHRKTTTAVNTDSPATVSSVSPPVTPRAGRTTRSATKLAFRDSPDNPFLATPQHQLGDDSDALSPTRSPTASASSANPSPHTPTHQEKPTLTYVFRGVRRVYQNPLYNHAEDRPYSPPPASKLPLDHPDYSPAIHCTPKLLFADARRGARKGPSKLAKGKATRPRATKAGSKRRRSPSPGLSDDEDDGAKDIRPMKLAFGASATTLAQELKDVGEVLSS</sequence>
<evidence type="ECO:0000313" key="3">
    <source>
        <dbReference type="Proteomes" id="UP000027222"/>
    </source>
</evidence>
<feature type="compositionally biased region" description="Basic residues" evidence="1">
    <location>
        <begin position="314"/>
        <end position="342"/>
    </location>
</feature>
<proteinExistence type="predicted"/>
<organism evidence="2 3">
    <name type="scientific">Galerina marginata (strain CBS 339.88)</name>
    <dbReference type="NCBI Taxonomy" id="685588"/>
    <lineage>
        <taxon>Eukaryota</taxon>
        <taxon>Fungi</taxon>
        <taxon>Dikarya</taxon>
        <taxon>Basidiomycota</taxon>
        <taxon>Agaricomycotina</taxon>
        <taxon>Agaricomycetes</taxon>
        <taxon>Agaricomycetidae</taxon>
        <taxon>Agaricales</taxon>
        <taxon>Agaricineae</taxon>
        <taxon>Strophariaceae</taxon>
        <taxon>Galerina</taxon>
    </lineage>
</organism>
<dbReference type="HOGENOM" id="CLU_045838_0_0_1"/>
<feature type="compositionally biased region" description="Low complexity" evidence="1">
    <location>
        <begin position="118"/>
        <end position="134"/>
    </location>
</feature>